<sequence>MIRPFWTKSARSCVSGISASPSPDRQNPNLLTGGSRRSTLHTQWKNSQDGLDQLTRAMAVALAKWGIHANAISPGTIETDMLSPLGRIGQARRFTPMTDASR</sequence>
<dbReference type="HOGENOM" id="CLU_2448846_0_0_5"/>
<dbReference type="SUPFAM" id="SSF51735">
    <property type="entry name" value="NAD(P)-binding Rossmann-fold domains"/>
    <property type="match status" value="1"/>
</dbReference>
<dbReference type="Gene3D" id="3.40.50.720">
    <property type="entry name" value="NAD(P)-binding Rossmann-like Domain"/>
    <property type="match status" value="1"/>
</dbReference>
<protein>
    <recommendedName>
        <fullName evidence="3">Short-chain dehydrogenase/reductase SDR</fullName>
    </recommendedName>
</protein>
<dbReference type="EMBL" id="EQ999542">
    <property type="protein sequence ID" value="EEZ29756.1"/>
    <property type="molecule type" value="Genomic_DNA"/>
</dbReference>
<reference evidence="2" key="1">
    <citation type="submission" date="2009-01" db="EMBL/GenBank/DDBJ databases">
        <title>The Genome Sequence of Brucella pinnipedialis M292/94/1.</title>
        <authorList>
            <consortium name="The Broad Institute Genome Sequencing Platform"/>
            <person name="Ward D."/>
            <person name="Young S.K."/>
            <person name="Kodira C.D."/>
            <person name="Zeng Q."/>
            <person name="Koehrsen M."/>
            <person name="Alvarado L."/>
            <person name="Berlin A."/>
            <person name="Borenstein D."/>
            <person name="Chen Z."/>
            <person name="Engels R."/>
            <person name="Freedman E."/>
            <person name="Gellesch M."/>
            <person name="Goldberg J."/>
            <person name="Griggs A."/>
            <person name="Gujja S."/>
            <person name="Heiman D."/>
            <person name="Hepburn T."/>
            <person name="Howarth C."/>
            <person name="Jen D."/>
            <person name="Larson L."/>
            <person name="Lewis B."/>
            <person name="Mehta T."/>
            <person name="Park D."/>
            <person name="Pearson M."/>
            <person name="Roberts A."/>
            <person name="Saif S."/>
            <person name="Shea T."/>
            <person name="Shenoy N."/>
            <person name="Sisk P."/>
            <person name="Stolte C."/>
            <person name="Sykes S."/>
            <person name="Walk T."/>
            <person name="White J."/>
            <person name="Yandava C."/>
            <person name="Whatmore A.M."/>
            <person name="Perrett L.L."/>
            <person name="O'Callaghan D."/>
            <person name="Nusbaum C."/>
            <person name="Galagan J."/>
            <person name="Birren B."/>
        </authorList>
    </citation>
    <scope>NUCLEOTIDE SEQUENCE [LARGE SCALE GENOMIC DNA]</scope>
    <source>
        <strain evidence="2">M292/94/1</strain>
    </source>
</reference>
<name>A0A0E1X0T0_9HYPH</name>
<proteinExistence type="predicted"/>
<evidence type="ECO:0008006" key="3">
    <source>
        <dbReference type="Google" id="ProtNLM"/>
    </source>
</evidence>
<evidence type="ECO:0000256" key="1">
    <source>
        <dbReference type="SAM" id="MobiDB-lite"/>
    </source>
</evidence>
<dbReference type="InterPro" id="IPR002347">
    <property type="entry name" value="SDR_fam"/>
</dbReference>
<evidence type="ECO:0000313" key="2">
    <source>
        <dbReference type="EMBL" id="EEZ29756.1"/>
    </source>
</evidence>
<dbReference type="Proteomes" id="UP000004659">
    <property type="component" value="Unassembled WGS sequence"/>
</dbReference>
<dbReference type="InterPro" id="IPR036291">
    <property type="entry name" value="NAD(P)-bd_dom_sf"/>
</dbReference>
<dbReference type="AlphaFoldDB" id="A0A0E1X0T0"/>
<gene>
    <name evidence="2" type="ORF">BALG_03099</name>
</gene>
<dbReference type="PRINTS" id="PR00081">
    <property type="entry name" value="GDHRDH"/>
</dbReference>
<feature type="region of interest" description="Disordered" evidence="1">
    <location>
        <begin position="13"/>
        <end position="36"/>
    </location>
</feature>
<dbReference type="Pfam" id="PF13561">
    <property type="entry name" value="adh_short_C2"/>
    <property type="match status" value="1"/>
</dbReference>
<accession>A0A0E1X0T0</accession>
<organism evidence="2">
    <name type="scientific">Brucella pinnipedialis M292/94/1</name>
    <dbReference type="NCBI Taxonomy" id="520462"/>
    <lineage>
        <taxon>Bacteria</taxon>
        <taxon>Pseudomonadati</taxon>
        <taxon>Pseudomonadota</taxon>
        <taxon>Alphaproteobacteria</taxon>
        <taxon>Hyphomicrobiales</taxon>
        <taxon>Brucellaceae</taxon>
        <taxon>Brucella/Ochrobactrum group</taxon>
        <taxon>Brucella</taxon>
    </lineage>
</organism>